<keyword evidence="1" id="KW-1015">Disulfide bond</keyword>
<feature type="transmembrane region" description="Helical" evidence="3">
    <location>
        <begin position="261"/>
        <end position="283"/>
    </location>
</feature>
<evidence type="ECO:0000313" key="4">
    <source>
        <dbReference type="Proteomes" id="UP000694941"/>
    </source>
</evidence>
<feature type="compositionally biased region" description="Basic and acidic residues" evidence="2">
    <location>
        <begin position="218"/>
        <end position="241"/>
    </location>
</feature>
<reference evidence="5" key="1">
    <citation type="submission" date="2025-08" db="UniProtKB">
        <authorList>
            <consortium name="RefSeq"/>
        </authorList>
    </citation>
    <scope>IDENTIFICATION</scope>
    <source>
        <tissue evidence="5">Muscle</tissue>
    </source>
</reference>
<dbReference type="SUPFAM" id="SSF103473">
    <property type="entry name" value="MFS general substrate transporter"/>
    <property type="match status" value="1"/>
</dbReference>
<feature type="transmembrane region" description="Helical" evidence="3">
    <location>
        <begin position="333"/>
        <end position="353"/>
    </location>
</feature>
<dbReference type="PANTHER" id="PTHR11388:SF142">
    <property type="entry name" value="SOLUTE CARRIER ORGANIC ANION TRANSPORTER FAMILY MEMBER 5A1"/>
    <property type="match status" value="1"/>
</dbReference>
<feature type="transmembrane region" description="Helical" evidence="3">
    <location>
        <begin position="119"/>
        <end position="142"/>
    </location>
</feature>
<evidence type="ECO:0000256" key="3">
    <source>
        <dbReference type="SAM" id="Phobius"/>
    </source>
</evidence>
<dbReference type="Proteomes" id="UP000694941">
    <property type="component" value="Unplaced"/>
</dbReference>
<dbReference type="Gene3D" id="1.20.1250.20">
    <property type="entry name" value="MFS general substrate transporter like domains"/>
    <property type="match status" value="1"/>
</dbReference>
<keyword evidence="3" id="KW-0472">Membrane</keyword>
<feature type="non-terminal residue" evidence="5">
    <location>
        <position position="368"/>
    </location>
</feature>
<protein>
    <submittedName>
        <fullName evidence="5">Solute carrier organic anion transporter family member 3A1-like</fullName>
    </submittedName>
</protein>
<accession>A0ABM1TPA2</accession>
<evidence type="ECO:0000256" key="2">
    <source>
        <dbReference type="SAM" id="MobiDB-lite"/>
    </source>
</evidence>
<keyword evidence="3" id="KW-0812">Transmembrane</keyword>
<feature type="transmembrane region" description="Helical" evidence="3">
    <location>
        <begin position="168"/>
        <end position="190"/>
    </location>
</feature>
<gene>
    <name evidence="5" type="primary">LOC106473599</name>
</gene>
<name>A0ABM1TPA2_LIMPO</name>
<dbReference type="InterPro" id="IPR004156">
    <property type="entry name" value="OATP"/>
</dbReference>
<sequence length="368" mass="40545">MGVGSLVFSLPYFLDQPSSSYNYVKKHGPNASRFLDENTCRISPVSVHAELQGGGHFGIQHPGPDLTSSRCSEGSSSSVLHILIFMISQVLIGCGGSPIFTLGTTYIDDHVKKESSSMYIGCMYSTSGLGLVCGFLLGGYLLSIHEDAILYDTVPYDVHPGSPRWVGAWWAGFVLYGFLLMVIAIPFFAFPKTLRKEKERLILETNELSPSNEQQIQEELHMPGETEPSHSVSKEAEKKQKYGKDVKDIPVSMWHLLSNPIYIVTCLGASMELSIVNGFIIFLPKYLETQFSLGKSEANVFTGGIAIPGACVGIFLGGYLLKRFQLRPKGAIQFVLFFNILSLGLYTILYFLGCDNIRMAGATLPYFN</sequence>
<evidence type="ECO:0000313" key="5">
    <source>
        <dbReference type="RefSeq" id="XP_022257708.1"/>
    </source>
</evidence>
<keyword evidence="3" id="KW-1133">Transmembrane helix</keyword>
<dbReference type="InterPro" id="IPR036259">
    <property type="entry name" value="MFS_trans_sf"/>
</dbReference>
<dbReference type="RefSeq" id="XP_022257708.1">
    <property type="nucleotide sequence ID" value="XM_022402000.1"/>
</dbReference>
<dbReference type="Pfam" id="PF03137">
    <property type="entry name" value="OATP"/>
    <property type="match status" value="1"/>
</dbReference>
<organism evidence="4 5">
    <name type="scientific">Limulus polyphemus</name>
    <name type="common">Atlantic horseshoe crab</name>
    <dbReference type="NCBI Taxonomy" id="6850"/>
    <lineage>
        <taxon>Eukaryota</taxon>
        <taxon>Metazoa</taxon>
        <taxon>Ecdysozoa</taxon>
        <taxon>Arthropoda</taxon>
        <taxon>Chelicerata</taxon>
        <taxon>Merostomata</taxon>
        <taxon>Xiphosura</taxon>
        <taxon>Limulidae</taxon>
        <taxon>Limulus</taxon>
    </lineage>
</organism>
<dbReference type="GeneID" id="106473599"/>
<dbReference type="PANTHER" id="PTHR11388">
    <property type="entry name" value="ORGANIC ANION TRANSPORTER"/>
    <property type="match status" value="1"/>
</dbReference>
<proteinExistence type="predicted"/>
<evidence type="ECO:0000256" key="1">
    <source>
        <dbReference type="ARBA" id="ARBA00023157"/>
    </source>
</evidence>
<feature type="transmembrane region" description="Helical" evidence="3">
    <location>
        <begin position="82"/>
        <end position="107"/>
    </location>
</feature>
<feature type="region of interest" description="Disordered" evidence="2">
    <location>
        <begin position="210"/>
        <end position="241"/>
    </location>
</feature>
<keyword evidence="4" id="KW-1185">Reference proteome</keyword>
<feature type="transmembrane region" description="Helical" evidence="3">
    <location>
        <begin position="303"/>
        <end position="321"/>
    </location>
</feature>